<evidence type="ECO:0000313" key="1">
    <source>
        <dbReference type="EMBL" id="SVE22986.1"/>
    </source>
</evidence>
<dbReference type="AlphaFoldDB" id="A0A383BRW0"/>
<sequence length="152" mass="18093">LYKGVVWQNNHKLLYLGMQDQFHTFNMFDCQAWFARDVVMGKIKIPNNSEIEKDINKWVSMEEKLENPDQMIDFQTEYTKELHDLSDYPKIDFELIRKNFKEWEHHKVENIMTYRNKSFSSPVTGSVAPIHHTAWEAAMDDSSKTFLDQSKN</sequence>
<protein>
    <submittedName>
        <fullName evidence="1">Uncharacterized protein</fullName>
    </submittedName>
</protein>
<accession>A0A383BRW0</accession>
<proteinExistence type="predicted"/>
<gene>
    <name evidence="1" type="ORF">METZ01_LOCUS475840</name>
</gene>
<dbReference type="Gene3D" id="3.50.50.60">
    <property type="entry name" value="FAD/NAD(P)-binding domain"/>
    <property type="match status" value="1"/>
</dbReference>
<dbReference type="EMBL" id="UINC01202948">
    <property type="protein sequence ID" value="SVE22986.1"/>
    <property type="molecule type" value="Genomic_DNA"/>
</dbReference>
<organism evidence="1">
    <name type="scientific">marine metagenome</name>
    <dbReference type="NCBI Taxonomy" id="408172"/>
    <lineage>
        <taxon>unclassified sequences</taxon>
        <taxon>metagenomes</taxon>
        <taxon>ecological metagenomes</taxon>
    </lineage>
</organism>
<name>A0A383BRW0_9ZZZZ</name>
<reference evidence="1" key="1">
    <citation type="submission" date="2018-05" db="EMBL/GenBank/DDBJ databases">
        <authorList>
            <person name="Lanie J.A."/>
            <person name="Ng W.-L."/>
            <person name="Kazmierczak K.M."/>
            <person name="Andrzejewski T.M."/>
            <person name="Davidsen T.M."/>
            <person name="Wayne K.J."/>
            <person name="Tettelin H."/>
            <person name="Glass J.I."/>
            <person name="Rusch D."/>
            <person name="Podicherti R."/>
            <person name="Tsui H.-C.T."/>
            <person name="Winkler M.E."/>
        </authorList>
    </citation>
    <scope>NUCLEOTIDE SEQUENCE</scope>
</reference>
<dbReference type="InterPro" id="IPR036188">
    <property type="entry name" value="FAD/NAD-bd_sf"/>
</dbReference>
<feature type="non-terminal residue" evidence="1">
    <location>
        <position position="1"/>
    </location>
</feature>